<accession>A0ACC2KG70</accession>
<dbReference type="EMBL" id="CM056817">
    <property type="protein sequence ID" value="KAJ8619918.1"/>
    <property type="molecule type" value="Genomic_DNA"/>
</dbReference>
<name>A0ACC2KG70_PERAE</name>
<dbReference type="Proteomes" id="UP001234297">
    <property type="component" value="Chromosome 9"/>
</dbReference>
<evidence type="ECO:0000313" key="2">
    <source>
        <dbReference type="Proteomes" id="UP001234297"/>
    </source>
</evidence>
<proteinExistence type="predicted"/>
<sequence length="135" mass="15014">MPVTYFANYIEVGFAEVKRCDLAEEAGLASGLDSIGRAIHGLADGPLTDAKGWIPRYVKMARERVILVTGSPKFQVYDTDFGWRRPKKTEVLSIEKTRAIYIGESRYEEGGIEIGMALSKSKMDDFASLFEEGLV</sequence>
<gene>
    <name evidence="1" type="ORF">MRB53_028447</name>
</gene>
<organism evidence="1 2">
    <name type="scientific">Persea americana</name>
    <name type="common">Avocado</name>
    <dbReference type="NCBI Taxonomy" id="3435"/>
    <lineage>
        <taxon>Eukaryota</taxon>
        <taxon>Viridiplantae</taxon>
        <taxon>Streptophyta</taxon>
        <taxon>Embryophyta</taxon>
        <taxon>Tracheophyta</taxon>
        <taxon>Spermatophyta</taxon>
        <taxon>Magnoliopsida</taxon>
        <taxon>Magnoliidae</taxon>
        <taxon>Laurales</taxon>
        <taxon>Lauraceae</taxon>
        <taxon>Persea</taxon>
    </lineage>
</organism>
<keyword evidence="2" id="KW-1185">Reference proteome</keyword>
<evidence type="ECO:0000313" key="1">
    <source>
        <dbReference type="EMBL" id="KAJ8619918.1"/>
    </source>
</evidence>
<comment type="caution">
    <text evidence="1">The sequence shown here is derived from an EMBL/GenBank/DDBJ whole genome shotgun (WGS) entry which is preliminary data.</text>
</comment>
<reference evidence="1 2" key="1">
    <citation type="journal article" date="2022" name="Hortic Res">
        <title>A haplotype resolved chromosomal level avocado genome allows analysis of novel avocado genes.</title>
        <authorList>
            <person name="Nath O."/>
            <person name="Fletcher S.J."/>
            <person name="Hayward A."/>
            <person name="Shaw L.M."/>
            <person name="Masouleh A.K."/>
            <person name="Furtado A."/>
            <person name="Henry R.J."/>
            <person name="Mitter N."/>
        </authorList>
    </citation>
    <scope>NUCLEOTIDE SEQUENCE [LARGE SCALE GENOMIC DNA]</scope>
    <source>
        <strain evidence="2">cv. Hass</strain>
    </source>
</reference>
<protein>
    <submittedName>
        <fullName evidence="1">Uncharacterized protein</fullName>
    </submittedName>
</protein>